<dbReference type="PANTHER" id="PTHR35093:SF8">
    <property type="entry name" value="OUTER MEMBRANE PROTEIN NMB0088-RELATED"/>
    <property type="match status" value="1"/>
</dbReference>
<dbReference type="GO" id="GO:0015483">
    <property type="term" value="F:long-chain fatty acid transporting porin activity"/>
    <property type="evidence" value="ECO:0007669"/>
    <property type="project" value="TreeGrafter"/>
</dbReference>
<gene>
    <name evidence="9" type="ORF">JT25_016710</name>
</gene>
<evidence type="ECO:0000256" key="6">
    <source>
        <dbReference type="ARBA" id="ARBA00023136"/>
    </source>
</evidence>
<dbReference type="KEGG" id="mdn:JT25_016710"/>
<organism evidence="9 10">
    <name type="scientific">Methylomonas denitrificans</name>
    <dbReference type="NCBI Taxonomy" id="1538553"/>
    <lineage>
        <taxon>Bacteria</taxon>
        <taxon>Pseudomonadati</taxon>
        <taxon>Pseudomonadota</taxon>
        <taxon>Gammaproteobacteria</taxon>
        <taxon>Methylococcales</taxon>
        <taxon>Methylococcaceae</taxon>
        <taxon>Methylomonas</taxon>
    </lineage>
</organism>
<evidence type="ECO:0000256" key="4">
    <source>
        <dbReference type="ARBA" id="ARBA00022692"/>
    </source>
</evidence>
<comment type="similarity">
    <text evidence="2">Belongs to the OmpP1/FadL family.</text>
</comment>
<evidence type="ECO:0000256" key="3">
    <source>
        <dbReference type="ARBA" id="ARBA00022452"/>
    </source>
</evidence>
<dbReference type="Proteomes" id="UP000030512">
    <property type="component" value="Chromosome"/>
</dbReference>
<evidence type="ECO:0000256" key="1">
    <source>
        <dbReference type="ARBA" id="ARBA00004571"/>
    </source>
</evidence>
<dbReference type="InterPro" id="IPR005017">
    <property type="entry name" value="OMPP1/FadL/TodX"/>
</dbReference>
<dbReference type="EMBL" id="CP014476">
    <property type="protein sequence ID" value="AMK78102.1"/>
    <property type="molecule type" value="Genomic_DNA"/>
</dbReference>
<dbReference type="RefSeq" id="WP_036278801.1">
    <property type="nucleotide sequence ID" value="NZ_CP014476.1"/>
</dbReference>
<keyword evidence="7" id="KW-0998">Cell outer membrane</keyword>
<feature type="signal peptide" evidence="8">
    <location>
        <begin position="1"/>
        <end position="26"/>
    </location>
</feature>
<dbReference type="STRING" id="1538553.JT25_016710"/>
<keyword evidence="5 8" id="KW-0732">Signal</keyword>
<keyword evidence="3" id="KW-1134">Transmembrane beta strand</keyword>
<feature type="chain" id="PRO_5007797804" description="Long-chain fatty acid transporter" evidence="8">
    <location>
        <begin position="27"/>
        <end position="430"/>
    </location>
</feature>
<dbReference type="SUPFAM" id="SSF56935">
    <property type="entry name" value="Porins"/>
    <property type="match status" value="1"/>
</dbReference>
<name>A0A126T7Q2_9GAMM</name>
<sequence>MSYRNKPLLLSGAFAIVALAPAIANATNGYFAHGYGARSKALAGASTAFSQDAIAAAVNPAGLVYVGDRADIELELFAPFREYQVNGGASPSSVFPLNPGTQESESNFFPIGTLGWSHKLDEQQSIGLTLYGNGGMNTDWRQVNNTAPYCGGQPGVFCAGRTGIDMAQAFVVGTYARSFDHGRYAIGISPIFAAQTFKARGLSPFGAFSSDPNHLSDKGRDYSFGAGFRIGGQAELIPGLRLGASYKSRIYMSEFERYAGLFAQQGGFDIPDSFNVGLSWDATRELTTNFDIEHIRYSEIKSVGNTLQPLTPGSLGTGAGPGFGWNDMTIYKFGAQWKQNADWIWRGGVSYGQQPIEGSEVLFNILAPGVQEWHLTGGFSHALSKQDDLSFAFMYSPQKTITGPNPLSSGQTIDLSMTQFSLQFAWSRRF</sequence>
<dbReference type="OrthoDB" id="19849at2"/>
<keyword evidence="4" id="KW-0812">Transmembrane</keyword>
<evidence type="ECO:0000256" key="8">
    <source>
        <dbReference type="SAM" id="SignalP"/>
    </source>
</evidence>
<evidence type="ECO:0000256" key="7">
    <source>
        <dbReference type="ARBA" id="ARBA00023237"/>
    </source>
</evidence>
<proteinExistence type="inferred from homology"/>
<dbReference type="Pfam" id="PF03349">
    <property type="entry name" value="Toluene_X"/>
    <property type="match status" value="1"/>
</dbReference>
<evidence type="ECO:0000256" key="2">
    <source>
        <dbReference type="ARBA" id="ARBA00008163"/>
    </source>
</evidence>
<evidence type="ECO:0000313" key="9">
    <source>
        <dbReference type="EMBL" id="AMK78102.1"/>
    </source>
</evidence>
<evidence type="ECO:0000313" key="10">
    <source>
        <dbReference type="Proteomes" id="UP000030512"/>
    </source>
</evidence>
<dbReference type="AlphaFoldDB" id="A0A126T7Q2"/>
<accession>A0A126T7Q2</accession>
<evidence type="ECO:0008006" key="11">
    <source>
        <dbReference type="Google" id="ProtNLM"/>
    </source>
</evidence>
<keyword evidence="10" id="KW-1185">Reference proteome</keyword>
<keyword evidence="6" id="KW-0472">Membrane</keyword>
<protein>
    <recommendedName>
        <fullName evidence="11">Long-chain fatty acid transporter</fullName>
    </recommendedName>
</protein>
<dbReference type="GO" id="GO:0009279">
    <property type="term" value="C:cell outer membrane"/>
    <property type="evidence" value="ECO:0007669"/>
    <property type="project" value="UniProtKB-SubCell"/>
</dbReference>
<dbReference type="Gene3D" id="2.40.160.60">
    <property type="entry name" value="Outer membrane protein transport protein (OMPP1/FadL/TodX)"/>
    <property type="match status" value="1"/>
</dbReference>
<evidence type="ECO:0000256" key="5">
    <source>
        <dbReference type="ARBA" id="ARBA00022729"/>
    </source>
</evidence>
<reference evidence="9 10" key="1">
    <citation type="journal article" date="2015" name="Environ. Microbiol.">
        <title>Methane oxidation coupled to nitrate reduction under hypoxia by the Gammaproteobacterium Methylomonas denitrificans, sp. nov. type strain FJG1.</title>
        <authorList>
            <person name="Kits K.D."/>
            <person name="Klotz M.G."/>
            <person name="Stein L.Y."/>
        </authorList>
    </citation>
    <scope>NUCLEOTIDE SEQUENCE [LARGE SCALE GENOMIC DNA]</scope>
    <source>
        <strain evidence="9 10">FJG1</strain>
    </source>
</reference>
<comment type="subcellular location">
    <subcellularLocation>
        <location evidence="1">Cell outer membrane</location>
        <topology evidence="1">Multi-pass membrane protein</topology>
    </subcellularLocation>
</comment>
<dbReference type="PANTHER" id="PTHR35093">
    <property type="entry name" value="OUTER MEMBRANE PROTEIN NMB0088-RELATED"/>
    <property type="match status" value="1"/>
</dbReference>